<dbReference type="PANTHER" id="PTHR38436">
    <property type="entry name" value="POLYKETIDE CYCLASE SNOAL-LIKE DOMAIN"/>
    <property type="match status" value="1"/>
</dbReference>
<dbReference type="EMBL" id="CP022113">
    <property type="protein sequence ID" value="ASG25294.1"/>
    <property type="molecule type" value="Genomic_DNA"/>
</dbReference>
<dbReference type="Gene3D" id="3.10.450.50">
    <property type="match status" value="1"/>
</dbReference>
<keyword evidence="2" id="KW-1185">Reference proteome</keyword>
<proteinExistence type="predicted"/>
<dbReference type="KEGG" id="nao:Y958_30615"/>
<dbReference type="GO" id="GO:0030638">
    <property type="term" value="P:polyketide metabolic process"/>
    <property type="evidence" value="ECO:0007669"/>
    <property type="project" value="InterPro"/>
</dbReference>
<dbReference type="InterPro" id="IPR009959">
    <property type="entry name" value="Cyclase_SnoaL-like"/>
</dbReference>
<name>A0A248K4A5_9PROT</name>
<dbReference type="RefSeq" id="WP_088875665.1">
    <property type="nucleotide sequence ID" value="NZ_CP022113.1"/>
</dbReference>
<organism evidence="1 2">
    <name type="scientific">Nitrospirillum viridazoti CBAmc</name>
    <dbReference type="NCBI Taxonomy" id="1441467"/>
    <lineage>
        <taxon>Bacteria</taxon>
        <taxon>Pseudomonadati</taxon>
        <taxon>Pseudomonadota</taxon>
        <taxon>Alphaproteobacteria</taxon>
        <taxon>Rhodospirillales</taxon>
        <taxon>Azospirillaceae</taxon>
        <taxon>Nitrospirillum</taxon>
        <taxon>Nitrospirillum viridazoti</taxon>
    </lineage>
</organism>
<dbReference type="SUPFAM" id="SSF54427">
    <property type="entry name" value="NTF2-like"/>
    <property type="match status" value="1"/>
</dbReference>
<dbReference type="AlphaFoldDB" id="A0A248K4A5"/>
<accession>A0A248K4A5</accession>
<evidence type="ECO:0000313" key="1">
    <source>
        <dbReference type="EMBL" id="ASG25294.1"/>
    </source>
</evidence>
<dbReference type="PANTHER" id="PTHR38436:SF1">
    <property type="entry name" value="ESTER CYCLASE"/>
    <property type="match status" value="1"/>
</dbReference>
<dbReference type="InterPro" id="IPR032710">
    <property type="entry name" value="NTF2-like_dom_sf"/>
</dbReference>
<gene>
    <name evidence="1" type="ORF">Y958_30615</name>
</gene>
<dbReference type="Pfam" id="PF07366">
    <property type="entry name" value="SnoaL"/>
    <property type="match status" value="1"/>
</dbReference>
<protein>
    <submittedName>
        <fullName evidence="1">Ester cyclase</fullName>
    </submittedName>
</protein>
<reference evidence="1 2" key="1">
    <citation type="submission" date="2017-06" db="EMBL/GenBank/DDBJ databases">
        <title>Complete genome sequence of Nitrospirillum amazonense strain CBAmC, an endophytic nitrogen-fixing and plant growth-promoting bacterium, isolated from sugarcane.</title>
        <authorList>
            <person name="Schwab S."/>
            <person name="dos Santos Teixeira K.R."/>
            <person name="Simoes Araujo J.L."/>
            <person name="Soares Vidal M."/>
            <person name="Borges de Freitas H.R."/>
            <person name="Rivello Crivelaro A.L."/>
            <person name="Bueno de Camargo Nunes A."/>
            <person name="dos Santos C.M."/>
            <person name="Palmeira da Silva Rosa D."/>
            <person name="da Silva Padilha D."/>
            <person name="da Silva E."/>
            <person name="Araujo Terra L."/>
            <person name="Soares Mendes V."/>
            <person name="Farinelli L."/>
            <person name="Magalhaes Cruz L."/>
            <person name="Baldani J.I."/>
        </authorList>
    </citation>
    <scope>NUCLEOTIDE SEQUENCE [LARGE SCALE GENOMIC DNA]</scope>
    <source>
        <strain evidence="1 2">CBAmC</strain>
    </source>
</reference>
<dbReference type="Proteomes" id="UP000197153">
    <property type="component" value="Chromosome 4"/>
</dbReference>
<evidence type="ECO:0000313" key="2">
    <source>
        <dbReference type="Proteomes" id="UP000197153"/>
    </source>
</evidence>
<sequence>MSQDPIVTSNGLAERDRIAIETLYRAFSDHNPDLLEEVLATDWQDIPLAPGQAPGREGMKPLVRAFSAAFPDVRITIHELIGAPGRAAVRAEITGTHQGEWFGVAPTGIRFAIPIHEFHHVRDGRVTHTWHLEDWFGWLHQVGAMGAGEKGAGEKGE</sequence>